<evidence type="ECO:0000259" key="3">
    <source>
        <dbReference type="SMART" id="SM00062"/>
    </source>
</evidence>
<evidence type="ECO:0000256" key="1">
    <source>
        <dbReference type="ARBA" id="ARBA00022729"/>
    </source>
</evidence>
<dbReference type="Gene3D" id="3.40.190.10">
    <property type="entry name" value="Periplasmic binding protein-like II"/>
    <property type="match status" value="2"/>
</dbReference>
<sequence>MNRLSHVLRIACVTASLVATGAHANTLAKIESSHQVTVGTEAAFPPFEFVQDGRIVGYGKDILDLVAERLGVSVEQLDVPFSGILPGLDASKFDFVATSVGMTEERVKNYAFTYPIAVSSEVILKRADDGSISSVANLEGKVVGTQLGTTTQEEAEKANASLKAKGGKGFADLKLYPSFPEAYLALTSGEIDAVVQSMPNAAALTKEKPDVFAVAGPVTDAQRYIAWVTRASDTDLRDRISVILKELRDSGKLYELQQKWFGFTMALPDGDYLPAGGI</sequence>
<dbReference type="Proteomes" id="UP001269144">
    <property type="component" value="Unassembled WGS sequence"/>
</dbReference>
<dbReference type="EMBL" id="JAVQLW010000002">
    <property type="protein sequence ID" value="MDS9469179.1"/>
    <property type="molecule type" value="Genomic_DNA"/>
</dbReference>
<reference evidence="5" key="1">
    <citation type="submission" date="2023-07" db="EMBL/GenBank/DDBJ databases">
        <title>Paracoccus sp. MBLB3053 whole genome sequence.</title>
        <authorList>
            <person name="Hwang C.Y."/>
            <person name="Cho E.-S."/>
            <person name="Seo M.-J."/>
        </authorList>
    </citation>
    <scope>NUCLEOTIDE SEQUENCE [LARGE SCALE GENOMIC DNA]</scope>
    <source>
        <strain evidence="5">MBLB3053</strain>
    </source>
</reference>
<feature type="domain" description="Solute-binding protein family 3/N-terminal" evidence="3">
    <location>
        <begin position="35"/>
        <end position="264"/>
    </location>
</feature>
<dbReference type="Pfam" id="PF00497">
    <property type="entry name" value="SBP_bac_3"/>
    <property type="match status" value="1"/>
</dbReference>
<dbReference type="SUPFAM" id="SSF53850">
    <property type="entry name" value="Periplasmic binding protein-like II"/>
    <property type="match status" value="1"/>
</dbReference>
<organism evidence="4 5">
    <name type="scientific">Paracoccus aurantius</name>
    <dbReference type="NCBI Taxonomy" id="3073814"/>
    <lineage>
        <taxon>Bacteria</taxon>
        <taxon>Pseudomonadati</taxon>
        <taxon>Pseudomonadota</taxon>
        <taxon>Alphaproteobacteria</taxon>
        <taxon>Rhodobacterales</taxon>
        <taxon>Paracoccaceae</taxon>
        <taxon>Paracoccus</taxon>
    </lineage>
</organism>
<feature type="chain" id="PRO_5046628887" evidence="2">
    <location>
        <begin position="25"/>
        <end position="278"/>
    </location>
</feature>
<feature type="signal peptide" evidence="2">
    <location>
        <begin position="1"/>
        <end position="24"/>
    </location>
</feature>
<dbReference type="InterPro" id="IPR001638">
    <property type="entry name" value="Solute-binding_3/MltF_N"/>
</dbReference>
<evidence type="ECO:0000313" key="4">
    <source>
        <dbReference type="EMBL" id="MDS9469179.1"/>
    </source>
</evidence>
<keyword evidence="1 2" id="KW-0732">Signal</keyword>
<dbReference type="RefSeq" id="WP_311161722.1">
    <property type="nucleotide sequence ID" value="NZ_JAVQLW010000002.1"/>
</dbReference>
<keyword evidence="5" id="KW-1185">Reference proteome</keyword>
<name>A0ABU2HX45_9RHOB</name>
<dbReference type="PANTHER" id="PTHR35936:SF38">
    <property type="entry name" value="GLUTAMINE-BINDING PERIPLASMIC PROTEIN"/>
    <property type="match status" value="1"/>
</dbReference>
<comment type="caution">
    <text evidence="4">The sequence shown here is derived from an EMBL/GenBank/DDBJ whole genome shotgun (WGS) entry which is preliminary data.</text>
</comment>
<accession>A0ABU2HX45</accession>
<evidence type="ECO:0000256" key="2">
    <source>
        <dbReference type="SAM" id="SignalP"/>
    </source>
</evidence>
<protein>
    <submittedName>
        <fullName evidence="4">Transporter substrate-binding domain-containing protein</fullName>
    </submittedName>
</protein>
<dbReference type="SMART" id="SM00062">
    <property type="entry name" value="PBPb"/>
    <property type="match status" value="1"/>
</dbReference>
<gene>
    <name evidence="4" type="ORF">RGQ15_16585</name>
</gene>
<evidence type="ECO:0000313" key="5">
    <source>
        <dbReference type="Proteomes" id="UP001269144"/>
    </source>
</evidence>
<proteinExistence type="predicted"/>
<dbReference type="PANTHER" id="PTHR35936">
    <property type="entry name" value="MEMBRANE-BOUND LYTIC MUREIN TRANSGLYCOSYLASE F"/>
    <property type="match status" value="1"/>
</dbReference>